<organism evidence="2 3">
    <name type="scientific">Apiospora rasikravindrae</name>
    <dbReference type="NCBI Taxonomy" id="990691"/>
    <lineage>
        <taxon>Eukaryota</taxon>
        <taxon>Fungi</taxon>
        <taxon>Dikarya</taxon>
        <taxon>Ascomycota</taxon>
        <taxon>Pezizomycotina</taxon>
        <taxon>Sordariomycetes</taxon>
        <taxon>Xylariomycetidae</taxon>
        <taxon>Amphisphaeriales</taxon>
        <taxon>Apiosporaceae</taxon>
        <taxon>Apiospora</taxon>
    </lineage>
</organism>
<dbReference type="SUPFAM" id="SSF81383">
    <property type="entry name" value="F-box domain"/>
    <property type="match status" value="1"/>
</dbReference>
<gene>
    <name evidence="2" type="ORF">PG993_005731</name>
</gene>
<proteinExistence type="predicted"/>
<name>A0ABR1T9M1_9PEZI</name>
<dbReference type="EMBL" id="JAQQWK010000004">
    <property type="protein sequence ID" value="KAK8043301.1"/>
    <property type="molecule type" value="Genomic_DNA"/>
</dbReference>
<evidence type="ECO:0000313" key="3">
    <source>
        <dbReference type="Proteomes" id="UP001444661"/>
    </source>
</evidence>
<dbReference type="Gene3D" id="1.20.1280.50">
    <property type="match status" value="1"/>
</dbReference>
<keyword evidence="3" id="KW-1185">Reference proteome</keyword>
<accession>A0ABR1T9M1</accession>
<feature type="region of interest" description="Disordered" evidence="1">
    <location>
        <begin position="1"/>
        <end position="26"/>
    </location>
</feature>
<feature type="compositionally biased region" description="Basic and acidic residues" evidence="1">
    <location>
        <begin position="9"/>
        <end position="18"/>
    </location>
</feature>
<protein>
    <recommendedName>
        <fullName evidence="4">F-box domain-containing protein</fullName>
    </recommendedName>
</protein>
<sequence length="338" mass="38576">MAKSKSRLSKAERKEESRNNQSRKLREIPPCAARDSVLSTPELLEIIFAFFSARRLLVSGQRVCRLWKDVIDQSPRLQKHLFFRPEDEGEEGRCRADTFPASSNPLLRHAFREFFFPGHHKRSVRFSFSALRELPIADMKNGRKRHNAFIRAGASWRSMLVSQPPPRELFLVADGRSTEGGRISGLSVVRLPDMRVAERATSGPTLVRISGPVTMGLLYDLACHAALYDPKGAIVAWSADTRPLTDQYTMDLPPYDDRYNFRYNLSVPPSDKPNIVVVGTFPVALGQRLKHPSQEDWTYARVGIFSRIRNYGTKWMYLCEEYDGEAIERLIEEAEDAE</sequence>
<dbReference type="Proteomes" id="UP001444661">
    <property type="component" value="Unassembled WGS sequence"/>
</dbReference>
<dbReference type="InterPro" id="IPR036047">
    <property type="entry name" value="F-box-like_dom_sf"/>
</dbReference>
<evidence type="ECO:0008006" key="4">
    <source>
        <dbReference type="Google" id="ProtNLM"/>
    </source>
</evidence>
<comment type="caution">
    <text evidence="2">The sequence shown here is derived from an EMBL/GenBank/DDBJ whole genome shotgun (WGS) entry which is preliminary data.</text>
</comment>
<evidence type="ECO:0000313" key="2">
    <source>
        <dbReference type="EMBL" id="KAK8043301.1"/>
    </source>
</evidence>
<evidence type="ECO:0000256" key="1">
    <source>
        <dbReference type="SAM" id="MobiDB-lite"/>
    </source>
</evidence>
<reference evidence="2 3" key="1">
    <citation type="submission" date="2023-01" db="EMBL/GenBank/DDBJ databases">
        <title>Analysis of 21 Apiospora genomes using comparative genomics revels a genus with tremendous synthesis potential of carbohydrate active enzymes and secondary metabolites.</title>
        <authorList>
            <person name="Sorensen T."/>
        </authorList>
    </citation>
    <scope>NUCLEOTIDE SEQUENCE [LARGE SCALE GENOMIC DNA]</scope>
    <source>
        <strain evidence="2 3">CBS 33761</strain>
    </source>
</reference>